<dbReference type="Proteomes" id="UP000186879">
    <property type="component" value="Chromosome"/>
</dbReference>
<evidence type="ECO:0000313" key="6">
    <source>
        <dbReference type="Proteomes" id="UP000198669"/>
    </source>
</evidence>
<evidence type="ECO:0000313" key="7">
    <source>
        <dbReference type="Proteomes" id="UP000267921"/>
    </source>
</evidence>
<dbReference type="Proteomes" id="UP000198669">
    <property type="component" value="Unassembled WGS sequence"/>
</dbReference>
<name>A0A1L3Q2R9_9EURY</name>
<feature type="transmembrane region" description="Helical" evidence="1">
    <location>
        <begin position="12"/>
        <end position="35"/>
    </location>
</feature>
<dbReference type="OrthoDB" id="118024at2157"/>
<dbReference type="AlphaFoldDB" id="A0A1L3Q2R9"/>
<evidence type="ECO:0000256" key="1">
    <source>
        <dbReference type="SAM" id="Phobius"/>
    </source>
</evidence>
<dbReference type="Proteomes" id="UP000267921">
    <property type="component" value="Unassembled WGS sequence"/>
</dbReference>
<keyword evidence="1" id="KW-1133">Transmembrane helix</keyword>
<dbReference type="Pfam" id="PF23928">
    <property type="entry name" value="DUF7266"/>
    <property type="match status" value="1"/>
</dbReference>
<dbReference type="EMBL" id="CP017921">
    <property type="protein sequence ID" value="APH39168.1"/>
    <property type="molecule type" value="Genomic_DNA"/>
</dbReference>
<keyword evidence="1" id="KW-0472">Membrane</keyword>
<organism evidence="2 5">
    <name type="scientific">Methanohalophilus halophilus</name>
    <dbReference type="NCBI Taxonomy" id="2177"/>
    <lineage>
        <taxon>Archaea</taxon>
        <taxon>Methanobacteriati</taxon>
        <taxon>Methanobacteriota</taxon>
        <taxon>Stenosarchaea group</taxon>
        <taxon>Methanomicrobia</taxon>
        <taxon>Methanosarcinales</taxon>
        <taxon>Methanosarcinaceae</taxon>
        <taxon>Methanohalophilus</taxon>
    </lineage>
</organism>
<dbReference type="KEGG" id="mhaz:BHR79_06505"/>
<sequence>MKSFLKNENAVSITMGYIIFSAIFISFFIIVQFGITDVIVDEPTEIVMEKNYADVGNKVATLVTEIYLIAPENGKIETSYSIPYRIAGESYLISAQPIKDDQIISVTSSTSEKEVNVTLAGISPVVGIYGTTMSNNETHGITYVSNE</sequence>
<protein>
    <submittedName>
        <fullName evidence="2">Uncharacterized protein</fullName>
    </submittedName>
</protein>
<reference evidence="4 6" key="2">
    <citation type="submission" date="2016-10" db="EMBL/GenBank/DDBJ databases">
        <authorList>
            <person name="de Groot N.N."/>
        </authorList>
    </citation>
    <scope>NUCLEOTIDE SEQUENCE [LARGE SCALE GENOMIC DNA]</scope>
    <source>
        <strain evidence="4 6">Z-7982</strain>
    </source>
</reference>
<evidence type="ECO:0000313" key="5">
    <source>
        <dbReference type="Proteomes" id="UP000186879"/>
    </source>
</evidence>
<gene>
    <name evidence="2" type="ORF">BHR79_06505</name>
    <name evidence="3" type="ORF">EFE40_03745</name>
    <name evidence="4" type="ORF">SAMN04515625_1209</name>
</gene>
<evidence type="ECO:0000313" key="3">
    <source>
        <dbReference type="EMBL" id="RNI09773.1"/>
    </source>
</evidence>
<evidence type="ECO:0000313" key="4">
    <source>
        <dbReference type="EMBL" id="SDW56541.1"/>
    </source>
</evidence>
<proteinExistence type="predicted"/>
<dbReference type="EMBL" id="FNMU01000003">
    <property type="protein sequence ID" value="SDW56541.1"/>
    <property type="molecule type" value="Genomic_DNA"/>
</dbReference>
<dbReference type="GeneID" id="30583402"/>
<evidence type="ECO:0000313" key="2">
    <source>
        <dbReference type="EMBL" id="APH39168.1"/>
    </source>
</evidence>
<dbReference type="RefSeq" id="WP_072561604.1">
    <property type="nucleotide sequence ID" value="NZ_CP017921.1"/>
</dbReference>
<dbReference type="InterPro" id="IPR055690">
    <property type="entry name" value="DUF7266"/>
</dbReference>
<reference evidence="3 7" key="3">
    <citation type="submission" date="2018-10" db="EMBL/GenBank/DDBJ databases">
        <title>Cultivation of a novel Methanohalophilus strain from Kebrit Deep of the Red Sea and a genomic comparison of members of the genus Methanohalophilus.</title>
        <authorList>
            <person name="Guan Y."/>
            <person name="Ngugi D.K."/>
            <person name="Stingl U."/>
        </authorList>
    </citation>
    <scope>NUCLEOTIDE SEQUENCE [LARGE SCALE GENOMIC DNA]</scope>
    <source>
        <strain evidence="3 7">DSM 3094</strain>
    </source>
</reference>
<reference evidence="2 5" key="1">
    <citation type="submission" date="2016-10" db="EMBL/GenBank/DDBJ databases">
        <title>Methanohalophilus halophilus.</title>
        <authorList>
            <person name="L'haridon S."/>
        </authorList>
    </citation>
    <scope>NUCLEOTIDE SEQUENCE [LARGE SCALE GENOMIC DNA]</scope>
    <source>
        <strain evidence="2 5">Z-7982</strain>
    </source>
</reference>
<dbReference type="EMBL" id="RJJG01000003">
    <property type="protein sequence ID" value="RNI09773.1"/>
    <property type="molecule type" value="Genomic_DNA"/>
</dbReference>
<accession>A0A1L3Q2R9</accession>
<dbReference type="STRING" id="2177.BHR79_06505"/>
<keyword evidence="5" id="KW-1185">Reference proteome</keyword>
<keyword evidence="1" id="KW-0812">Transmembrane</keyword>